<dbReference type="Proteomes" id="UP000247409">
    <property type="component" value="Unassembled WGS sequence"/>
</dbReference>
<dbReference type="FunFam" id="2.20.25.190:FF:000001">
    <property type="entry name" value="Transcription elongation factor 1 homolog"/>
    <property type="match status" value="1"/>
</dbReference>
<comment type="caution">
    <text evidence="11">The sequence shown here is derived from an EMBL/GenBank/DDBJ whole genome shotgun (WGS) entry which is preliminary data.</text>
</comment>
<dbReference type="PANTHER" id="PTHR20934">
    <property type="entry name" value="TRANSCRIPTION ELONGATION FACTOR 1 HOMOLOG"/>
    <property type="match status" value="1"/>
</dbReference>
<dbReference type="Gene3D" id="2.20.25.190">
    <property type="match status" value="1"/>
</dbReference>
<evidence type="ECO:0000256" key="3">
    <source>
        <dbReference type="ARBA" id="ARBA00009730"/>
    </source>
</evidence>
<dbReference type="GO" id="GO:0003746">
    <property type="term" value="F:translation elongation factor activity"/>
    <property type="evidence" value="ECO:0007669"/>
    <property type="project" value="UniProtKB-KW"/>
</dbReference>
<evidence type="ECO:0000256" key="1">
    <source>
        <dbReference type="ARBA" id="ARBA00003357"/>
    </source>
</evidence>
<comment type="subcellular location">
    <subcellularLocation>
        <location evidence="2 10">Nucleus</location>
    </subcellularLocation>
</comment>
<keyword evidence="4 10" id="KW-0479">Metal-binding</keyword>
<evidence type="ECO:0000313" key="11">
    <source>
        <dbReference type="EMBL" id="PXF43998.1"/>
    </source>
</evidence>
<keyword evidence="12" id="KW-1185">Reference proteome</keyword>
<evidence type="ECO:0000256" key="8">
    <source>
        <dbReference type="ARBA" id="ARBA00023163"/>
    </source>
</evidence>
<organism evidence="11 12">
    <name type="scientific">Gracilariopsis chorda</name>
    <dbReference type="NCBI Taxonomy" id="448386"/>
    <lineage>
        <taxon>Eukaryota</taxon>
        <taxon>Rhodophyta</taxon>
        <taxon>Florideophyceae</taxon>
        <taxon>Rhodymeniophycidae</taxon>
        <taxon>Gracilariales</taxon>
        <taxon>Gracilariaceae</taxon>
        <taxon>Gracilariopsis</taxon>
    </lineage>
</organism>
<keyword evidence="5 10" id="KW-0863">Zinc-finger</keyword>
<evidence type="ECO:0000256" key="2">
    <source>
        <dbReference type="ARBA" id="ARBA00004123"/>
    </source>
</evidence>
<dbReference type="GO" id="GO:0008023">
    <property type="term" value="C:transcription elongation factor complex"/>
    <property type="evidence" value="ECO:0007669"/>
    <property type="project" value="TreeGrafter"/>
</dbReference>
<name>A0A2V3IPJ1_9FLOR</name>
<accession>A0A2V3IPJ1</accession>
<evidence type="ECO:0000256" key="7">
    <source>
        <dbReference type="ARBA" id="ARBA00023015"/>
    </source>
</evidence>
<evidence type="ECO:0000256" key="4">
    <source>
        <dbReference type="ARBA" id="ARBA00022723"/>
    </source>
</evidence>
<evidence type="ECO:0000256" key="6">
    <source>
        <dbReference type="ARBA" id="ARBA00022833"/>
    </source>
</evidence>
<dbReference type="InterPro" id="IPR007808">
    <property type="entry name" value="Elf1"/>
</dbReference>
<sequence>MGKRKRATKPPPKKKMPKLEKVFNCPFCGHENSVECEVLRSENLGKLECRLCGVRYSTTVGRLEEAIDVYYKWIDACDAANQGGAADEQVELEEIDKVNAAAEIAEEDEHHLPVKAPVKAVVDDDDVDDEV</sequence>
<dbReference type="AlphaFoldDB" id="A0A2V3IPJ1"/>
<gene>
    <name evidence="11" type="ORF">BWQ96_06231</name>
</gene>
<dbReference type="SUPFAM" id="SSF57783">
    <property type="entry name" value="Zinc beta-ribbon"/>
    <property type="match status" value="1"/>
</dbReference>
<evidence type="ECO:0000313" key="12">
    <source>
        <dbReference type="Proteomes" id="UP000247409"/>
    </source>
</evidence>
<protein>
    <recommendedName>
        <fullName evidence="10">Transcription elongation factor 1 homolog</fullName>
    </recommendedName>
</protein>
<dbReference type="PANTHER" id="PTHR20934:SF0">
    <property type="entry name" value="TRANSCRIPTION ELONGATION FACTOR 1 HOMOLOG"/>
    <property type="match status" value="1"/>
</dbReference>
<dbReference type="GO" id="GO:0000993">
    <property type="term" value="F:RNA polymerase II complex binding"/>
    <property type="evidence" value="ECO:0007669"/>
    <property type="project" value="TreeGrafter"/>
</dbReference>
<keyword evidence="8 10" id="KW-0804">Transcription</keyword>
<keyword evidence="6 10" id="KW-0862">Zinc</keyword>
<reference evidence="11 12" key="1">
    <citation type="journal article" date="2018" name="Mol. Biol. Evol.">
        <title>Analysis of the draft genome of the red seaweed Gracilariopsis chorda provides insights into genome size evolution in Rhodophyta.</title>
        <authorList>
            <person name="Lee J."/>
            <person name="Yang E.C."/>
            <person name="Graf L."/>
            <person name="Yang J.H."/>
            <person name="Qiu H."/>
            <person name="Zel Zion U."/>
            <person name="Chan C.X."/>
            <person name="Stephens T.G."/>
            <person name="Weber A.P.M."/>
            <person name="Boo G.H."/>
            <person name="Boo S.M."/>
            <person name="Kim K.M."/>
            <person name="Shin Y."/>
            <person name="Jung M."/>
            <person name="Lee S.J."/>
            <person name="Yim H.S."/>
            <person name="Lee J.H."/>
            <person name="Bhattacharya D."/>
            <person name="Yoon H.S."/>
        </authorList>
    </citation>
    <scope>NUCLEOTIDE SEQUENCE [LARGE SCALE GENOMIC DNA]</scope>
    <source>
        <strain evidence="11 12">SKKU-2015</strain>
        <tissue evidence="11">Whole body</tissue>
    </source>
</reference>
<comment type="similarity">
    <text evidence="3 10">Belongs to the ELOF1 family.</text>
</comment>
<keyword evidence="9 10" id="KW-0539">Nucleus</keyword>
<keyword evidence="11" id="KW-0648">Protein biosynthesis</keyword>
<comment type="function">
    <text evidence="1 10">Transcription elongation factor implicated in the maintenance of proper chromatin structure in actively transcribed regions.</text>
</comment>
<keyword evidence="7 10" id="KW-0805">Transcription regulation</keyword>
<evidence type="ECO:0000256" key="10">
    <source>
        <dbReference type="RuleBase" id="RU364033"/>
    </source>
</evidence>
<dbReference type="OrthoDB" id="445983at2759"/>
<dbReference type="STRING" id="448386.A0A2V3IPJ1"/>
<dbReference type="GO" id="GO:0006368">
    <property type="term" value="P:transcription elongation by RNA polymerase II"/>
    <property type="evidence" value="ECO:0007669"/>
    <property type="project" value="TreeGrafter"/>
</dbReference>
<dbReference type="Pfam" id="PF05129">
    <property type="entry name" value="Zn_ribbon_Elf1"/>
    <property type="match status" value="1"/>
</dbReference>
<dbReference type="EMBL" id="NBIV01000104">
    <property type="protein sequence ID" value="PXF43998.1"/>
    <property type="molecule type" value="Genomic_DNA"/>
</dbReference>
<evidence type="ECO:0000256" key="5">
    <source>
        <dbReference type="ARBA" id="ARBA00022771"/>
    </source>
</evidence>
<keyword evidence="11" id="KW-0251">Elongation factor</keyword>
<evidence type="ECO:0000256" key="9">
    <source>
        <dbReference type="ARBA" id="ARBA00023242"/>
    </source>
</evidence>
<dbReference type="GO" id="GO:0008270">
    <property type="term" value="F:zinc ion binding"/>
    <property type="evidence" value="ECO:0007669"/>
    <property type="project" value="UniProtKB-KW"/>
</dbReference>
<dbReference type="InterPro" id="IPR038567">
    <property type="entry name" value="T_Elf1_sf"/>
</dbReference>
<proteinExistence type="inferred from homology"/>